<gene>
    <name evidence="1" type="ORF">AOZ06_42605</name>
</gene>
<dbReference type="EMBL" id="CP012752">
    <property type="protein sequence ID" value="ALG12663.1"/>
    <property type="molecule type" value="Genomic_DNA"/>
</dbReference>
<dbReference type="Proteomes" id="UP000063699">
    <property type="component" value="Chromosome"/>
</dbReference>
<evidence type="ECO:0000313" key="2">
    <source>
        <dbReference type="Proteomes" id="UP000063699"/>
    </source>
</evidence>
<accession>A0A0N7F4X7</accession>
<dbReference type="RefSeq" id="WP_054294555.1">
    <property type="nucleotide sequence ID" value="NZ_CP012752.1"/>
</dbReference>
<name>A0A0N7F4X7_9PSEU</name>
<organism evidence="1 2">
    <name type="scientific">Kibdelosporangium phytohabitans</name>
    <dbReference type="NCBI Taxonomy" id="860235"/>
    <lineage>
        <taxon>Bacteria</taxon>
        <taxon>Bacillati</taxon>
        <taxon>Actinomycetota</taxon>
        <taxon>Actinomycetes</taxon>
        <taxon>Pseudonocardiales</taxon>
        <taxon>Pseudonocardiaceae</taxon>
        <taxon>Kibdelosporangium</taxon>
    </lineage>
</organism>
<dbReference type="AlphaFoldDB" id="A0A0N7F4X7"/>
<reference evidence="1 2" key="1">
    <citation type="submission" date="2015-07" db="EMBL/GenBank/DDBJ databases">
        <title>Genome sequencing of Kibdelosporangium phytohabitans.</title>
        <authorList>
            <person name="Qin S."/>
            <person name="Xing K."/>
        </authorList>
    </citation>
    <scope>NUCLEOTIDE SEQUENCE [LARGE SCALE GENOMIC DNA]</scope>
    <source>
        <strain evidence="1 2">KLBMP1111</strain>
    </source>
</reference>
<sequence length="198" mass="21546">MQGTTALKTHSVLRWDLPRLHYLLALLDDQGRAMLRPALWRQWQNEVDERAARVRALIAARSGQAGLDVTIVRSLEVVRDTAYGRTPGRTPRQALEFLARGNEAWRIAASVRTVGTYLDLTRLAYAVEVLAAGCAALHGEPGHLLITIWDPSETRILAEARAIAADAGLHLAAVGLYPLPKLLPSTGGSLRACKAITT</sequence>
<evidence type="ECO:0000313" key="1">
    <source>
        <dbReference type="EMBL" id="ALG12663.1"/>
    </source>
</evidence>
<protein>
    <submittedName>
        <fullName evidence="1">Uncharacterized protein</fullName>
    </submittedName>
</protein>
<dbReference type="OrthoDB" id="3655376at2"/>
<keyword evidence="2" id="KW-1185">Reference proteome</keyword>
<proteinExistence type="predicted"/>
<dbReference type="KEGG" id="kphy:AOZ06_42605"/>